<evidence type="ECO:0000256" key="1">
    <source>
        <dbReference type="SAM" id="MobiDB-lite"/>
    </source>
</evidence>
<dbReference type="InterPro" id="IPR018608">
    <property type="entry name" value="Gti1/Pac2"/>
</dbReference>
<evidence type="ECO:0000313" key="2">
    <source>
        <dbReference type="EMBL" id="KZP29673.1"/>
    </source>
</evidence>
<reference evidence="2" key="1">
    <citation type="journal article" date="2016" name="Mol. Biol. Evol.">
        <title>Comparative Genomics of Early-Diverging Mushroom-Forming Fungi Provides Insights into the Origins of Lignocellulose Decay Capabilities.</title>
        <authorList>
            <person name="Nagy L.G."/>
            <person name="Riley R."/>
            <person name="Tritt A."/>
            <person name="Adam C."/>
            <person name="Daum C."/>
            <person name="Floudas D."/>
            <person name="Sun H."/>
            <person name="Yadav J.S."/>
            <person name="Pangilinan J."/>
            <person name="Larsson K.H."/>
            <person name="Matsuura K."/>
            <person name="Barry K."/>
            <person name="Labutti K."/>
            <person name="Kuo R."/>
            <person name="Ohm R.A."/>
            <person name="Bhattacharya S.S."/>
            <person name="Shirouzu T."/>
            <person name="Yoshinaga Y."/>
            <person name="Martin F.M."/>
            <person name="Grigoriev I.V."/>
            <person name="Hibbett D.S."/>
        </authorList>
    </citation>
    <scope>NUCLEOTIDE SEQUENCE [LARGE SCALE GENOMIC DNA]</scope>
    <source>
        <strain evidence="2">CBS 109695</strain>
    </source>
</reference>
<accession>A0A166SP52</accession>
<proteinExistence type="predicted"/>
<dbReference type="OrthoDB" id="3349072at2759"/>
<dbReference type="Pfam" id="PF09729">
    <property type="entry name" value="Gti1_Pac2"/>
    <property type="match status" value="1"/>
</dbReference>
<organism evidence="2">
    <name type="scientific">Athelia psychrophila</name>
    <dbReference type="NCBI Taxonomy" id="1759441"/>
    <lineage>
        <taxon>Eukaryota</taxon>
        <taxon>Fungi</taxon>
        <taxon>Dikarya</taxon>
        <taxon>Basidiomycota</taxon>
        <taxon>Agaricomycotina</taxon>
        <taxon>Agaricomycetes</taxon>
        <taxon>Agaricomycetidae</taxon>
        <taxon>Atheliales</taxon>
        <taxon>Atheliaceae</taxon>
        <taxon>Athelia</taxon>
    </lineage>
</organism>
<dbReference type="PANTHER" id="PTHR28027:SF2">
    <property type="entry name" value="TRANSCRIPTIONAL REGULATOR MIT1"/>
    <property type="match status" value="1"/>
</dbReference>
<dbReference type="AlphaFoldDB" id="A0A166SP52"/>
<sequence>MSYGVLSSTTFANRKDLGKPFHGLVDNTVHAFRLVLAAETGLVPRIIRRLSQGEHTRMVESGAVIVFNVQESGMKRWRDGLLWSPSRIEGNFLVYKEMTQLSEIERHSTSSKESSSFIKVDGLRKRTITVKLRHCEYHVISYYTSKDIQSGRLNRVSSRPDIMALELHASFFDLAGYRIPPQVYGGVVIYEAEDEEVALHTIPAQASPPTNYMTTTTTTISEGAWYPTDACASSPGVLGAYQQSSLHVWPSEQSPIHHPQPVRWGSNGGTERQGARGEFRPHYSPHYLADGSAASTNLQYPLCMEADSAEYTEAMLAQQYPHMNPPVPHIYNKFLGDGSNHDCTANGVWAFPY</sequence>
<gene>
    <name evidence="2" type="ORF">FIBSPDRAFT_926848</name>
</gene>
<dbReference type="GO" id="GO:0003677">
    <property type="term" value="F:DNA binding"/>
    <property type="evidence" value="ECO:0007669"/>
    <property type="project" value="TreeGrafter"/>
</dbReference>
<name>A0A166SP52_9AGAM</name>
<evidence type="ECO:0008006" key="3">
    <source>
        <dbReference type="Google" id="ProtNLM"/>
    </source>
</evidence>
<dbReference type="EMBL" id="KV417497">
    <property type="protein sequence ID" value="KZP29673.1"/>
    <property type="molecule type" value="Genomic_DNA"/>
</dbReference>
<protein>
    <recommendedName>
        <fullName evidence="3">Gti1/Pac2 family-domain-containing protein</fullName>
    </recommendedName>
</protein>
<feature type="region of interest" description="Disordered" evidence="1">
    <location>
        <begin position="251"/>
        <end position="282"/>
    </location>
</feature>
<dbReference type="PANTHER" id="PTHR28027">
    <property type="entry name" value="TRANSCRIPTIONAL REGULATOR MIT1"/>
    <property type="match status" value="1"/>
</dbReference>